<feature type="domain" description="GEVED" evidence="3">
    <location>
        <begin position="373"/>
        <end position="446"/>
    </location>
</feature>
<dbReference type="InterPro" id="IPR047589">
    <property type="entry name" value="DUF11_rpt"/>
</dbReference>
<dbReference type="NCBIfam" id="TIGR01451">
    <property type="entry name" value="B_ant_repeat"/>
    <property type="match status" value="3"/>
</dbReference>
<dbReference type="Proteomes" id="UP001138686">
    <property type="component" value="Unassembled WGS sequence"/>
</dbReference>
<feature type="transmembrane region" description="Helical" evidence="2">
    <location>
        <begin position="12"/>
        <end position="31"/>
    </location>
</feature>
<dbReference type="Pfam" id="PF20009">
    <property type="entry name" value="GEVED"/>
    <property type="match status" value="1"/>
</dbReference>
<dbReference type="NCBIfam" id="NF012211">
    <property type="entry name" value="tand_rpt_95"/>
    <property type="match status" value="15"/>
</dbReference>
<feature type="region of interest" description="Disordered" evidence="1">
    <location>
        <begin position="1277"/>
        <end position="1296"/>
    </location>
</feature>
<evidence type="ECO:0000256" key="1">
    <source>
        <dbReference type="SAM" id="MobiDB-lite"/>
    </source>
</evidence>
<evidence type="ECO:0000313" key="6">
    <source>
        <dbReference type="Proteomes" id="UP001138686"/>
    </source>
</evidence>
<dbReference type="Pfam" id="PF13573">
    <property type="entry name" value="SprB"/>
    <property type="match status" value="7"/>
</dbReference>
<keyword evidence="2" id="KW-0472">Membrane</keyword>
<feature type="domain" description="DUF7507" evidence="4">
    <location>
        <begin position="3064"/>
        <end position="3177"/>
    </location>
</feature>
<evidence type="ECO:0000256" key="2">
    <source>
        <dbReference type="SAM" id="Phobius"/>
    </source>
</evidence>
<accession>A0A9X1FQR6</accession>
<feature type="domain" description="DUF7507" evidence="4">
    <location>
        <begin position="3198"/>
        <end position="3311"/>
    </location>
</feature>
<organism evidence="5 6">
    <name type="scientific">Halomarinibacterium sedimenti</name>
    <dbReference type="NCBI Taxonomy" id="2857106"/>
    <lineage>
        <taxon>Bacteria</taxon>
        <taxon>Pseudomonadati</taxon>
        <taxon>Bacteroidota</taxon>
        <taxon>Flavobacteriia</taxon>
        <taxon>Flavobacteriales</taxon>
        <taxon>Flavobacteriaceae</taxon>
        <taxon>Halomarinibacterium</taxon>
    </lineage>
</organism>
<dbReference type="InterPro" id="IPR025667">
    <property type="entry name" value="SprB_repeat"/>
</dbReference>
<dbReference type="InterPro" id="IPR045474">
    <property type="entry name" value="GEVED"/>
</dbReference>
<evidence type="ECO:0000259" key="3">
    <source>
        <dbReference type="Pfam" id="PF20009"/>
    </source>
</evidence>
<sequence>MHTTTYSILHKRLVKYFSIFAIIFSSMLVYGQSPLPTIVPNTNRGLPFLYALPDNGNDLFSVAPDPTANPLPTPFLQSTDRTFDGEGSGFRATNRKVYAFDDDHDLYEVDPATGNSTLKVNDMFTGVVQGVEFYVNNVTGDEVMFVIVDPSGDGNGGTKLYAYNPNNNWASYSGYPKTLSGSTKKADGIAWNPATAEFYVQTDDDVNFYKINVSTGETTFAFSSSFAIDGEGIGFAADGKLYIEDESPRRIYQVNLTNGTLTAAAQLGGSSDVEGIMGNVGVRDDGGDSPSSYGWAAHQLPVLQSTPVSIYLGNIAPDSEDPFTTVNGGFGDDATGIDDEDGVKINGEILDNKQFNVGQSYTLNVKANGNGKLSAWIDWNQNGVYDSYEKVANNLTPSGNNINVTFTVPANAVLGATYARFRYSSQSNLSPSFSEAPDGEVEDYKLSVISTPVPRDCTCAPFHSNSNFRNPVKISGSSLQVGAVYRFSNVFPGGPLAPIDALVKIEAFNGGASLLEMDVTGTGLEEAFQPRINSTNNGDQSVEFSITFVEGGGNYGDEVLISFFGSPLDIDGDGQSTREYAEVSLPDAYFLASNPKIDISRGANYVRGEARNSETAPGGDVSLDPRWTYSNYYENKSALTYKIGKVGGNSDRYYSLDMDSANYNDPESVLITYPVICGNVSDESGSPLSGVEIDVTGSDGSDVTVTTDANGNYKAVAEIPEALVNVDYEIRENDLPGYISISDVDGANDNLISRTINLMSTCGNDFVDGADTPDGWNFICGDDKLVDEYGYNANCNTTTVATIPNPLNNIYEYVVEIVYKGSNPGQTLQFTDSNNVSHTLVRSVPVGTSSNIWVYRGLISGSTNSVTYSTTEALKCKLQSLVVYAFRNVPNASSSSGVFTSKSGYNDVQTITVDIPSFTGPRDLVIETPVSELTNDGRYLLIRAESGGVSDQVIIYGPDASLPGGSCCLAIPSITLDNVPGAATQVVITVDSRNQQNGQNVNGQSWVIASGVNVDGDCFEDIELALDTKTNILCFGDNTGSITVVATGGVPPYEYTLNGGAPQGSPTFNNLVAGVYNIGVEDSIGNTDSISVTLTQPDPLSIQFSKINATATGACMNGQATATPSGGVGPYTYQWSASAGNQTTQTATNLPIGTHTVVVTDANNCTLEQGVVIDCVPNCDAVISIDNVTNVLCKGNNTGSATVSASSVLNPGATFTFTWNTVPPQVYPGVTTSTISNLTAGVYTVSVRIDGTLCLPVEQSITITEPATVLNVTATATDETGPTTGDGTATANPTGGTPPYTYSWSPGGQTTQTITGLSAGTYVVTVTDANGCVDTATAIVNPGSCRNLDANASSTPVSCFGGNDGTATVGVTGGLGPFSYSWSPGGQTTQTITGLTAGAYTVTVTDQSTLCTASSTTTVNQPGALSSGIAVTNVNCYGDSTGSLDLTVTGGTPPYSFLWSPGGQTTEDLSGLSAGTYSVLITDARGCTLNDSATVMQPTAELSLSIISQTDIVCTGLGSVTVEATGGTPPYFYSLDGGAPQGSGVFSDLAEGIYTISVLDGNGCNDSVTVTILKNCTDAVNDINNTFQDIPVSGNLLTNDEDEEGDNQIVTTVGTFPTTAGGSVTINADGSYTYTPPAGYVGPDTFMYSITDDGNPVATDSATVFIEVLPINQNTTIANADTAGTEVNTPVSGNVLANDFDPEGDNQVVTNVGTFPTTQGGSITIATDGSFTYTPPANFEGEDTFEYFIIDDNLNPATDSAILTITVNGDPNKNRTYANDDAYHGNQGATITGNVLDNDSDPEGHNQFVDTVITPVSGPTNGTLVINADGTFTYVPNDPSFFGTDQFIYEIFDNGSPVARDRATVIITIFGINTTDAVNDINNTFTDVPVAGNVLTNDEDEQGDNQVVTTVGTFPTTAGGSVTMNADGSYVYTPPAGYSGPDTFQYSIADDGNPVATDTATVFIEVLPINQNTTIANADTAGTEVNTPVTGNVLANDFDPEGDNQVVTNVGTFPTTQGGSITIAADGSFTYTPPANFEGEDTFEYFIIDDNLNPATDSAILTITVNGDPNKNRTYANDDAYHGNQGATITGNVLDNDSDPEGHNQFVDTVITPVSGPTNGTLVINADGSFTYVPNDPSFFGNDQFVYEIFDDGSPVARDRATVIITLFGNNTTDAVNDINNTYTNIPVSGNVLTNDEDEEGDNQIVTTVGTFPTTAGGSVTMNADGSYIYTPPTGYSGPDTFQYSIRDDGNPNAVDTATVFIEVLPVSLNTTIANADTAGTEVNTPVTGNVLANDFDPQGDNQVVTNVGTFPTTQGGIITIAADGSFTYTPPANFEGEDTFEYFIIDDNAVPATDSAILTITVNGDPNKNRTYANDDAYNGYQGATITGNVLDNDSDPEGHNQFVDTVITPVSGPANGTLVINADGSFTYVPNDPSFFGTDQFVYEIFDDGSPVARDQATVIITIFGMNTTYAINDINNTLQDTPVPGNVLTNDRDDQGDNQIVTTTGTFVTTQGGSVTLNADGSYIYTPPAGFVGFDSFPYSIVDDGNPNATDDAVVTIEVIRKISKPNTTIANDDTAQTLVDLPVPGNVLVNDFDPQNDNQVVTNVGTFPTTQGGSITIAADGSFVYTPPAGFVGDDTFEYFIADDGSPVATDSATLTITVYPIVRPNYTFANDDSYFGFVNTDVSGNVLDNDTDPEGENQVVDTTISPFSGPSNGSLVLNADGTFTYTPNAGFFGTDHFVYQVMDDGTPVARDNATVTITIPPQNTTYAINDVNATLVNTPVPGNVLTNDRDDQGDNQIVTTTGTFVTTQGGSVTLNADGSYIYTPPAGFVGFDSFPYAIEDDGVLVATDDAIVTIEVVPTTTNNSTIANDDTAQTLVDLPVPGNVLVNDFDPQNDNQVVTNVGTFPTTQGGSITIAADGSFVYTPPAGFVGDDTFEYFIADDGSPVATDSATLTITVYPIVRPNYTFANDDLYYTEPETAVNDDVSLNDTDPEGDTQSFVLISGPSNGVLTFNPDGTFEYTPNPGFQGTDHFIYQANDNGTPMASDFATVTIVVQQTANPVIAIIKTGVFVDGDGDQCADAGEAIDYTFTVSNEGNVPLSGVTVTDPLLEAPNPVVPIVYASGDNNNDGILDVTETWIYTASYAITQDDIDAGMVTNQATAEGTDPDGTVATDLSDDNSVLEDDPTVVTLCQNAAIAIVKTGLFVDGDGDQCADAGEAIDYTFTVTNQGNVSLSAISVTDPLLEAPNPVVPIVFVGGDTDGDNELDVTETWTYTASYAITQDDIDAGMVTNQATAEGTAPNGSTVDDLSDDNSVLEDDPTVVTLCQNAAIAIVKTGLFVDGDGDQCADAGEAIDYTFTVTNQGNVSLSAISVTDPLLEAPNPVVPIVFVGGDTDGDNELDVTETWTYTASYA</sequence>
<protein>
    <submittedName>
        <fullName evidence="5">Tandem-95 repeat protein</fullName>
    </submittedName>
</protein>
<evidence type="ECO:0000313" key="5">
    <source>
        <dbReference type="EMBL" id="MBW2938861.1"/>
    </source>
</evidence>
<comment type="caution">
    <text evidence="5">The sequence shown here is derived from an EMBL/GenBank/DDBJ whole genome shotgun (WGS) entry which is preliminary data.</text>
</comment>
<keyword evidence="2" id="KW-1133">Transmembrane helix</keyword>
<gene>
    <name evidence="5" type="ORF">KXJ69_12130</name>
</gene>
<dbReference type="EMBL" id="JAHWDP010000006">
    <property type="protein sequence ID" value="MBW2938861.1"/>
    <property type="molecule type" value="Genomic_DNA"/>
</dbReference>
<dbReference type="Pfam" id="PF24346">
    <property type="entry name" value="DUF7507"/>
    <property type="match status" value="3"/>
</dbReference>
<proteinExistence type="predicted"/>
<evidence type="ECO:0000259" key="4">
    <source>
        <dbReference type="Pfam" id="PF24346"/>
    </source>
</evidence>
<dbReference type="InterPro" id="IPR055354">
    <property type="entry name" value="DUF7507"/>
</dbReference>
<reference evidence="5" key="1">
    <citation type="submission" date="2021-07" db="EMBL/GenBank/DDBJ databases">
        <title>Aureisphaera sp. CAU 1614 isolated from sea sediment.</title>
        <authorList>
            <person name="Kim W."/>
        </authorList>
    </citation>
    <scope>NUCLEOTIDE SEQUENCE</scope>
    <source>
        <strain evidence="5">CAU 1614</strain>
    </source>
</reference>
<keyword evidence="2" id="KW-0812">Transmembrane</keyword>
<feature type="domain" description="DUF7507" evidence="4">
    <location>
        <begin position="3332"/>
        <end position="3415"/>
    </location>
</feature>
<dbReference type="RefSeq" id="WP_219053391.1">
    <property type="nucleotide sequence ID" value="NZ_JAHWDP010000006.1"/>
</dbReference>
<feature type="non-terminal residue" evidence="5">
    <location>
        <position position="3416"/>
    </location>
</feature>
<dbReference type="Pfam" id="PF17963">
    <property type="entry name" value="Big_9"/>
    <property type="match status" value="15"/>
</dbReference>
<name>A0A9X1FQR6_9FLAO</name>
<keyword evidence="6" id="KW-1185">Reference proteome</keyword>